<evidence type="ECO:0000313" key="1">
    <source>
        <dbReference type="EMBL" id="MDV2481905.1"/>
    </source>
</evidence>
<keyword evidence="2" id="KW-1185">Reference proteome</keyword>
<comment type="caution">
    <text evidence="1">The sequence shown here is derived from an EMBL/GenBank/DDBJ whole genome shotgun (WGS) entry which is preliminary data.</text>
</comment>
<evidence type="ECO:0000313" key="2">
    <source>
        <dbReference type="Proteomes" id="UP001281203"/>
    </source>
</evidence>
<evidence type="ECO:0008006" key="3">
    <source>
        <dbReference type="Google" id="ProtNLM"/>
    </source>
</evidence>
<accession>A0ABU3X1I7</accession>
<name>A0ABU3X1I7_9EURY</name>
<protein>
    <recommendedName>
        <fullName evidence="3">Pyruvate kinase C-terminal domain-containing protein</fullName>
    </recommendedName>
</protein>
<dbReference type="EMBL" id="WBKO01000001">
    <property type="protein sequence ID" value="MDV2481905.1"/>
    <property type="molecule type" value="Genomic_DNA"/>
</dbReference>
<organism evidence="1 2">
    <name type="scientific">Methanoculleus caldifontis</name>
    <dbReference type="NCBI Taxonomy" id="2651577"/>
    <lineage>
        <taxon>Archaea</taxon>
        <taxon>Methanobacteriati</taxon>
        <taxon>Methanobacteriota</taxon>
        <taxon>Stenosarchaea group</taxon>
        <taxon>Methanomicrobia</taxon>
        <taxon>Methanomicrobiales</taxon>
        <taxon>Methanomicrobiaceae</taxon>
        <taxon>Methanoculleus</taxon>
    </lineage>
</organism>
<dbReference type="Proteomes" id="UP001281203">
    <property type="component" value="Unassembled WGS sequence"/>
</dbReference>
<dbReference type="Gene3D" id="3.40.1380.20">
    <property type="entry name" value="Pyruvate kinase, C-terminal domain"/>
    <property type="match status" value="1"/>
</dbReference>
<dbReference type="InterPro" id="IPR036918">
    <property type="entry name" value="Pyrv_Knase_C_sf"/>
</dbReference>
<reference evidence="1 2" key="1">
    <citation type="submission" date="2019-10" db="EMBL/GenBank/DDBJ databases">
        <title>Isolation and characterization of Methanoculleus sp. Wushi-C6 from a hot spring well.</title>
        <authorList>
            <person name="Chen S.-C."/>
            <person name="Lan Z.-H."/>
            <person name="You Y.-T."/>
            <person name="Lai M.-C."/>
        </authorList>
    </citation>
    <scope>NUCLEOTIDE SEQUENCE [LARGE SCALE GENOMIC DNA]</scope>
    <source>
        <strain evidence="1 2">Wushi-C6</strain>
    </source>
</reference>
<proteinExistence type="predicted"/>
<gene>
    <name evidence="1" type="ORF">F8E02_07755</name>
</gene>
<dbReference type="RefSeq" id="WP_317064924.1">
    <property type="nucleotide sequence ID" value="NZ_WBKO01000001.1"/>
</dbReference>
<dbReference type="SUPFAM" id="SSF52935">
    <property type="entry name" value="PK C-terminal domain-like"/>
    <property type="match status" value="1"/>
</dbReference>
<sequence length="226" mass="24133">MLIFDRPGPVNTESVVNAVRENAYLAEAIIVASITGESALKIARVVAGKRIACVSCPQGMAWEVDGMDTGIFADIPELRNIRDGWKSGGLARVPMEISPQNKALLDEAGVAVIRGTIPFFGPSFSMRVHLGHISSLDIMAKTLEFFSPGTLVGMECVLMAVDAGLIPEGTPVICCAGTERGLDTAWLVRSSASANIFHPERGFRFIRPLAKPGIAENPPVGIGYIR</sequence>